<accession>F4Q442</accession>
<dbReference type="Proteomes" id="UP000007797">
    <property type="component" value="Unassembled WGS sequence"/>
</dbReference>
<dbReference type="AlphaFoldDB" id="F4Q442"/>
<gene>
    <name evidence="1" type="ORF">DFA_07937</name>
</gene>
<evidence type="ECO:0000313" key="1">
    <source>
        <dbReference type="EMBL" id="EGG16956.1"/>
    </source>
</evidence>
<name>F4Q442_CACFS</name>
<protein>
    <submittedName>
        <fullName evidence="1">Uncharacterized protein</fullName>
    </submittedName>
</protein>
<dbReference type="RefSeq" id="XP_004355430.1">
    <property type="nucleotide sequence ID" value="XM_004355378.1"/>
</dbReference>
<dbReference type="GeneID" id="14869746"/>
<sequence length="63" mass="7100">MNDTLCPFDGANLTCAIYKNHLNCTSEILGTILNDIIQDYNDEFYRERDIVGSPDEELSANIS</sequence>
<dbReference type="KEGG" id="dfa:DFA_07937"/>
<evidence type="ECO:0000313" key="2">
    <source>
        <dbReference type="Proteomes" id="UP000007797"/>
    </source>
</evidence>
<dbReference type="EMBL" id="GL883021">
    <property type="protein sequence ID" value="EGG16956.1"/>
    <property type="molecule type" value="Genomic_DNA"/>
</dbReference>
<keyword evidence="2" id="KW-1185">Reference proteome</keyword>
<proteinExistence type="predicted"/>
<organism evidence="1 2">
    <name type="scientific">Cavenderia fasciculata</name>
    <name type="common">Slime mold</name>
    <name type="synonym">Dictyostelium fasciculatum</name>
    <dbReference type="NCBI Taxonomy" id="261658"/>
    <lineage>
        <taxon>Eukaryota</taxon>
        <taxon>Amoebozoa</taxon>
        <taxon>Evosea</taxon>
        <taxon>Eumycetozoa</taxon>
        <taxon>Dictyostelia</taxon>
        <taxon>Acytosteliales</taxon>
        <taxon>Cavenderiaceae</taxon>
        <taxon>Cavenderia</taxon>
    </lineage>
</organism>
<reference evidence="2" key="1">
    <citation type="journal article" date="2011" name="Genome Res.">
        <title>Phylogeny-wide analysis of social amoeba genomes highlights ancient origins for complex intercellular communication.</title>
        <authorList>
            <person name="Heidel A.J."/>
            <person name="Lawal H.M."/>
            <person name="Felder M."/>
            <person name="Schilde C."/>
            <person name="Helps N.R."/>
            <person name="Tunggal B."/>
            <person name="Rivero F."/>
            <person name="John U."/>
            <person name="Schleicher M."/>
            <person name="Eichinger L."/>
            <person name="Platzer M."/>
            <person name="Noegel A.A."/>
            <person name="Schaap P."/>
            <person name="Gloeckner G."/>
        </authorList>
    </citation>
    <scope>NUCLEOTIDE SEQUENCE [LARGE SCALE GENOMIC DNA]</scope>
    <source>
        <strain evidence="2">SH3</strain>
    </source>
</reference>